<organism evidence="1 2">
    <name type="scientific">Prochlorococcus marinus (strain SARG / CCMP1375 / SS120)</name>
    <dbReference type="NCBI Taxonomy" id="167539"/>
    <lineage>
        <taxon>Bacteria</taxon>
        <taxon>Bacillati</taxon>
        <taxon>Cyanobacteriota</taxon>
        <taxon>Cyanophyceae</taxon>
        <taxon>Synechococcales</taxon>
        <taxon>Prochlorococcaceae</taxon>
        <taxon>Prochlorococcus</taxon>
    </lineage>
</organism>
<dbReference type="Proteomes" id="UP000001420">
    <property type="component" value="Chromosome"/>
</dbReference>
<reference evidence="1 2" key="1">
    <citation type="journal article" date="2003" name="Proc. Natl. Acad. Sci. U.S.A.">
        <title>Genome sequence of the cyanobacterium Prochlorococcus marinus SS120, a nearly minimal oxyphototrophic genome.</title>
        <authorList>
            <person name="Dufresne A."/>
            <person name="Salanoubat M."/>
            <person name="Partensky F."/>
            <person name="Artiguenave F."/>
            <person name="Axmann I.M."/>
            <person name="Barbe V."/>
            <person name="Duprat S."/>
            <person name="Galperin M.Y."/>
            <person name="Koonin E.V."/>
            <person name="Le Gall F."/>
            <person name="Makarova K.S."/>
            <person name="Ostrowski M."/>
            <person name="Oztas S."/>
            <person name="Robert C."/>
            <person name="Rogozin I.B."/>
            <person name="Scanlan D.J."/>
            <person name="Tandeau de Marsac N."/>
            <person name="Weissenbach J."/>
            <person name="Wincker P."/>
            <person name="Wolf Y.I."/>
            <person name="Hess W.R."/>
        </authorList>
    </citation>
    <scope>NUCLEOTIDE SEQUENCE [LARGE SCALE GENOMIC DNA]</scope>
    <source>
        <strain evidence="2">SARG / CCMP1375 / SS120</strain>
    </source>
</reference>
<dbReference type="STRING" id="167539.Pro_0704"/>
<evidence type="ECO:0000313" key="1">
    <source>
        <dbReference type="EMBL" id="AAP99748.1"/>
    </source>
</evidence>
<sequence>MAFPISKTLTSDEELNFLSAKCGDFVALSSPQSSPDDWWVGMIISQVGSSINPSINTLFQVINIDTGIVKVVNADFVRGIIQTTNLKT</sequence>
<dbReference type="HOGENOM" id="CLU_155948_3_0_3"/>
<dbReference type="PATRIC" id="fig|167539.5.peg.744"/>
<proteinExistence type="predicted"/>
<name>Q7VCN6_PROMA</name>
<dbReference type="InterPro" id="IPR021453">
    <property type="entry name" value="DUF3104"/>
</dbReference>
<dbReference type="AlphaFoldDB" id="Q7VCN6"/>
<dbReference type="RefSeq" id="WP_011124856.1">
    <property type="nucleotide sequence ID" value="NC_005042.1"/>
</dbReference>
<evidence type="ECO:0000313" key="2">
    <source>
        <dbReference type="Proteomes" id="UP000001420"/>
    </source>
</evidence>
<dbReference type="EnsemblBacteria" id="AAP99748">
    <property type="protein sequence ID" value="AAP99748"/>
    <property type="gene ID" value="Pro_0704"/>
</dbReference>
<dbReference type="Pfam" id="PF11302">
    <property type="entry name" value="DUF3104"/>
    <property type="match status" value="1"/>
</dbReference>
<dbReference type="OrthoDB" id="559974at2"/>
<keyword evidence="2" id="KW-1185">Reference proteome</keyword>
<gene>
    <name evidence="1" type="ordered locus">Pro_0704</name>
</gene>
<accession>Q7VCN6</accession>
<protein>
    <submittedName>
        <fullName evidence="1">Predicted SH3-like domain containing protein</fullName>
    </submittedName>
</protein>
<dbReference type="EMBL" id="AE017126">
    <property type="protein sequence ID" value="AAP99748.1"/>
    <property type="molecule type" value="Genomic_DNA"/>
</dbReference>
<dbReference type="KEGG" id="pma:Pro_0704"/>